<dbReference type="Proteomes" id="UP000252405">
    <property type="component" value="Unassembled WGS sequence"/>
</dbReference>
<dbReference type="PANTHER" id="PTHR16128:SF5">
    <property type="entry name" value="FAD_NAD(P)-BINDING OXIDOREDUCTASE FAMILY PROTEIN"/>
    <property type="match status" value="1"/>
</dbReference>
<evidence type="ECO:0000313" key="3">
    <source>
        <dbReference type="Proteomes" id="UP000252405"/>
    </source>
</evidence>
<name>A0A368TR04_9GAMM</name>
<comment type="caution">
    <text evidence="2">The sequence shown here is derived from an EMBL/GenBank/DDBJ whole genome shotgun (WGS) entry which is preliminary data.</text>
</comment>
<dbReference type="OrthoDB" id="5792777at2"/>
<dbReference type="Gene3D" id="3.90.660.10">
    <property type="match status" value="1"/>
</dbReference>
<dbReference type="InterPro" id="IPR036188">
    <property type="entry name" value="FAD/NAD-bd_sf"/>
</dbReference>
<organism evidence="2 3">
    <name type="scientific">Billgrantia montanilacus</name>
    <dbReference type="NCBI Taxonomy" id="2282305"/>
    <lineage>
        <taxon>Bacteria</taxon>
        <taxon>Pseudomonadati</taxon>
        <taxon>Pseudomonadota</taxon>
        <taxon>Gammaproteobacteria</taxon>
        <taxon>Oceanospirillales</taxon>
        <taxon>Halomonadaceae</taxon>
        <taxon>Billgrantia</taxon>
    </lineage>
</organism>
<dbReference type="InterPro" id="IPR002937">
    <property type="entry name" value="Amino_oxidase"/>
</dbReference>
<proteinExistence type="predicted"/>
<evidence type="ECO:0000313" key="2">
    <source>
        <dbReference type="EMBL" id="RCV87040.1"/>
    </source>
</evidence>
<feature type="domain" description="Amine oxidase" evidence="1">
    <location>
        <begin position="98"/>
        <end position="334"/>
    </location>
</feature>
<dbReference type="RefSeq" id="WP_114480468.1">
    <property type="nucleotide sequence ID" value="NZ_QPII01000018.1"/>
</dbReference>
<reference evidence="2 3" key="1">
    <citation type="submission" date="2018-07" db="EMBL/GenBank/DDBJ databases">
        <title>Halomonas montanilacus sp. nov., isolated from Lake Pengyan on Tibetan Plateau.</title>
        <authorList>
            <person name="Lu H."/>
            <person name="Xing P."/>
            <person name="Wu Q."/>
        </authorList>
    </citation>
    <scope>NUCLEOTIDE SEQUENCE [LARGE SCALE GENOMIC DNA]</scope>
    <source>
        <strain evidence="2 3">PYC7W</strain>
    </source>
</reference>
<dbReference type="AlphaFoldDB" id="A0A368TR04"/>
<dbReference type="EMBL" id="QPII01000018">
    <property type="protein sequence ID" value="RCV87040.1"/>
    <property type="molecule type" value="Genomic_DNA"/>
</dbReference>
<keyword evidence="3" id="KW-1185">Reference proteome</keyword>
<dbReference type="Pfam" id="PF13450">
    <property type="entry name" value="NAD_binding_8"/>
    <property type="match status" value="1"/>
</dbReference>
<dbReference type="PRINTS" id="PR00419">
    <property type="entry name" value="ADXRDTASE"/>
</dbReference>
<dbReference type="Pfam" id="PF01593">
    <property type="entry name" value="Amino_oxidase"/>
    <property type="match status" value="1"/>
</dbReference>
<evidence type="ECO:0000259" key="1">
    <source>
        <dbReference type="Pfam" id="PF01593"/>
    </source>
</evidence>
<sequence>MSPTARPSAAIIGAGIAGLACARALQAAGWQVTLFEKARGPGGRMTSRSLAAATVDIGAQFFSVRDEAFRRETELWLKAGLVAPWPWQLWRVTKGQWHYRHDGRERYAGKPRMSAVTRHLSRGLALEANCRIVSLVRDRGSWSLQDQARQHHGPYDHVVITAPSPQAQELVAPHDTVLAEACEGVIQRPCWAAWACFERPLPTSAGVAHDWQAVMFSEGPLRFVARNDHKPGREQQGESLTLLARLEWSEAHLEVHETSAADKLLGAFRAALPDDTMLPAITAIGAHRWRYAQPDVFASGEAVNRDYRLSPTGLALCGDGWRGPRVEDAWLSGHHLGHALVANDGHATR</sequence>
<gene>
    <name evidence="2" type="ORF">DU505_18490</name>
</gene>
<dbReference type="Gene3D" id="3.50.50.60">
    <property type="entry name" value="FAD/NAD(P)-binding domain"/>
    <property type="match status" value="1"/>
</dbReference>
<dbReference type="PROSITE" id="PS51257">
    <property type="entry name" value="PROKAR_LIPOPROTEIN"/>
    <property type="match status" value="1"/>
</dbReference>
<accession>A0A368TR04</accession>
<dbReference type="SUPFAM" id="SSF51905">
    <property type="entry name" value="FAD/NAD(P)-binding domain"/>
    <property type="match status" value="1"/>
</dbReference>
<dbReference type="PANTHER" id="PTHR16128">
    <property type="entry name" value="FAD/NAD(P)-BINDING OXIDOREDUCTASE FAMILY PROTEIN"/>
    <property type="match status" value="1"/>
</dbReference>
<dbReference type="GO" id="GO:0016491">
    <property type="term" value="F:oxidoreductase activity"/>
    <property type="evidence" value="ECO:0007669"/>
    <property type="project" value="InterPro"/>
</dbReference>
<protein>
    <submittedName>
        <fullName evidence="2">FAD-dependent oxidoreductase</fullName>
    </submittedName>
</protein>